<evidence type="ECO:0000313" key="1">
    <source>
        <dbReference type="EMBL" id="CAB3250110.1"/>
    </source>
</evidence>
<dbReference type="SUPFAM" id="SSF50630">
    <property type="entry name" value="Acid proteases"/>
    <property type="match status" value="1"/>
</dbReference>
<reference evidence="1 2" key="1">
    <citation type="submission" date="2020-04" db="EMBL/GenBank/DDBJ databases">
        <authorList>
            <person name="Wallbank WR R."/>
            <person name="Pardo Diaz C."/>
            <person name="Kozak K."/>
            <person name="Martin S."/>
            <person name="Jiggins C."/>
            <person name="Moest M."/>
            <person name="Warren A I."/>
            <person name="Byers J.R.P. K."/>
            <person name="Montejo-Kovacevich G."/>
            <person name="Yen C E."/>
        </authorList>
    </citation>
    <scope>NUCLEOTIDE SEQUENCE [LARGE SCALE GENOMIC DNA]</scope>
</reference>
<sequence length="123" mass="13773">MTLNTGASKTLVRPDLVKAAMRNKKVTYRLLVASGQVIHVLVEITVTMDAEIMDDCILGLDFMKNQNCRINFFNRVFKYGYQEIFILGGSTGQVTCVRRFTIPAKSEAQVSVKLPSDRRNAAN</sequence>
<comment type="caution">
    <text evidence="1">The sequence shown here is derived from an EMBL/GenBank/DDBJ whole genome shotgun (WGS) entry which is preliminary data.</text>
</comment>
<dbReference type="AlphaFoldDB" id="A0A8S1AVA9"/>
<name>A0A8S1AVA9_ARCPL</name>
<dbReference type="Gene3D" id="2.40.70.10">
    <property type="entry name" value="Acid Proteases"/>
    <property type="match status" value="1"/>
</dbReference>
<dbReference type="OrthoDB" id="425619at2759"/>
<accession>A0A8S1AVA9</accession>
<dbReference type="Proteomes" id="UP000494106">
    <property type="component" value="Unassembled WGS sequence"/>
</dbReference>
<organism evidence="1 2">
    <name type="scientific">Arctia plantaginis</name>
    <name type="common">Wood tiger moth</name>
    <name type="synonym">Phalaena plantaginis</name>
    <dbReference type="NCBI Taxonomy" id="874455"/>
    <lineage>
        <taxon>Eukaryota</taxon>
        <taxon>Metazoa</taxon>
        <taxon>Ecdysozoa</taxon>
        <taxon>Arthropoda</taxon>
        <taxon>Hexapoda</taxon>
        <taxon>Insecta</taxon>
        <taxon>Pterygota</taxon>
        <taxon>Neoptera</taxon>
        <taxon>Endopterygota</taxon>
        <taxon>Lepidoptera</taxon>
        <taxon>Glossata</taxon>
        <taxon>Ditrysia</taxon>
        <taxon>Noctuoidea</taxon>
        <taxon>Erebidae</taxon>
        <taxon>Arctiinae</taxon>
        <taxon>Arctia</taxon>
    </lineage>
</organism>
<protein>
    <submittedName>
        <fullName evidence="1">Uncharacterized protein</fullName>
    </submittedName>
</protein>
<keyword evidence="2" id="KW-1185">Reference proteome</keyword>
<dbReference type="InterPro" id="IPR021109">
    <property type="entry name" value="Peptidase_aspartic_dom_sf"/>
</dbReference>
<proteinExistence type="predicted"/>
<gene>
    <name evidence="1" type="ORF">APLA_LOCUS12541</name>
</gene>
<dbReference type="EMBL" id="CADEBC010000540">
    <property type="protein sequence ID" value="CAB3250110.1"/>
    <property type="molecule type" value="Genomic_DNA"/>
</dbReference>
<evidence type="ECO:0000313" key="2">
    <source>
        <dbReference type="Proteomes" id="UP000494106"/>
    </source>
</evidence>